<dbReference type="EMBL" id="JANJQO010002820">
    <property type="protein sequence ID" value="KAJ2965874.1"/>
    <property type="molecule type" value="Genomic_DNA"/>
</dbReference>
<sequence length="301" mass="33937">MTASAHSYDDALYPQAQPARLSFTLPGAWSSTESRTQHATANEEDDTIIQKTTRTTIDEARKLTDEAPDRHQEANKDEYTEMSLLTRVLERRKNYEEWQHRAAKSRSFSLPIVLLQIVLRHRALDGAADGQHLLQVLPSEAELQKRIAHIAVKRRCAQDDVSVYAHILAGKTDDERCGRLLEHRGQVPIHLLLFLLRPTSTLRDVATLRSLIDLYKPRNSDSGLSTEAHAQMSSYLSPANYLKRLSLLAKHLVRTEPRLLVDLAEAAYFPAEDALARQADPRRQRVLLGIAAHAANAVRHV</sequence>
<keyword evidence="2" id="KW-1185">Reference proteome</keyword>
<accession>A0ACC1MHY4</accession>
<name>A0ACC1MHY4_9HYPO</name>
<evidence type="ECO:0000313" key="1">
    <source>
        <dbReference type="EMBL" id="KAJ2965874.1"/>
    </source>
</evidence>
<gene>
    <name evidence="1" type="ORF">NQ176_g10411</name>
</gene>
<protein>
    <submittedName>
        <fullName evidence="1">Uncharacterized protein</fullName>
    </submittedName>
</protein>
<comment type="caution">
    <text evidence="1">The sequence shown here is derived from an EMBL/GenBank/DDBJ whole genome shotgun (WGS) entry which is preliminary data.</text>
</comment>
<reference evidence="1" key="1">
    <citation type="submission" date="2022-08" db="EMBL/GenBank/DDBJ databases">
        <title>Genome Sequence of Lecanicillium fungicola.</title>
        <authorList>
            <person name="Buettner E."/>
        </authorList>
    </citation>
    <scope>NUCLEOTIDE SEQUENCE</scope>
    <source>
        <strain evidence="1">Babe33</strain>
    </source>
</reference>
<dbReference type="Proteomes" id="UP001143910">
    <property type="component" value="Unassembled WGS sequence"/>
</dbReference>
<proteinExistence type="predicted"/>
<organism evidence="1 2">
    <name type="scientific">Zarea fungicola</name>
    <dbReference type="NCBI Taxonomy" id="93591"/>
    <lineage>
        <taxon>Eukaryota</taxon>
        <taxon>Fungi</taxon>
        <taxon>Dikarya</taxon>
        <taxon>Ascomycota</taxon>
        <taxon>Pezizomycotina</taxon>
        <taxon>Sordariomycetes</taxon>
        <taxon>Hypocreomycetidae</taxon>
        <taxon>Hypocreales</taxon>
        <taxon>Cordycipitaceae</taxon>
        <taxon>Zarea</taxon>
    </lineage>
</organism>
<evidence type="ECO:0000313" key="2">
    <source>
        <dbReference type="Proteomes" id="UP001143910"/>
    </source>
</evidence>